<sequence>MNTNEFTQQMKKVYNRAGNLYQRAGESHVIEYPALLVDSLEELRTSLEELRVAEEELRQQNEELQSTRETVEAERQRYQELFEFAPDGYLVTDADGTIREANRAAADLLGIAHNYLMGKPLIIFISQEERRAFRTKLLRLREGGSEREWEVVVKPRRDNCFHAALTVASVRDRQDKVVSLRWIMRDITARKEAEEKIRTYHLQNLQLQEASRLKSQFLALMSHELRTPMNAIIGFSQLLLRQRNHHLPPSQANMVERILNSGKHLLKMIEEILDFSKLEAGRLDLDLAEFNVAALVMETVEELRCLAEQKQLELNIQCCLDNPCVVNDKARLRQVLINLISNAIKFTDSGSISLEAQELSDNRVAIAVKDTGIGIDQSDLQQIFQEFRQLNQSLTRDKGGTGLGLAISDRLVRMMQGKIKVESQLGEGSTFQVELPRQIPVELEVLS</sequence>
<keyword evidence="12" id="KW-1185">Reference proteome</keyword>
<name>A0ABV0JLB4_9CYAN</name>
<evidence type="ECO:0000259" key="8">
    <source>
        <dbReference type="PROSITE" id="PS50109"/>
    </source>
</evidence>
<keyword evidence="4" id="KW-0808">Transferase</keyword>
<dbReference type="Pfam" id="PF02518">
    <property type="entry name" value="HATPase_c"/>
    <property type="match status" value="1"/>
</dbReference>
<dbReference type="PANTHER" id="PTHR43047">
    <property type="entry name" value="TWO-COMPONENT HISTIDINE PROTEIN KINASE"/>
    <property type="match status" value="1"/>
</dbReference>
<dbReference type="InterPro" id="IPR003661">
    <property type="entry name" value="HisK_dim/P_dom"/>
</dbReference>
<keyword evidence="3" id="KW-0597">Phosphoprotein</keyword>
<keyword evidence="6" id="KW-0902">Two-component regulatory system</keyword>
<dbReference type="Gene3D" id="1.10.287.130">
    <property type="match status" value="1"/>
</dbReference>
<evidence type="ECO:0000259" key="9">
    <source>
        <dbReference type="PROSITE" id="PS50112"/>
    </source>
</evidence>
<evidence type="ECO:0000256" key="3">
    <source>
        <dbReference type="ARBA" id="ARBA00022553"/>
    </source>
</evidence>
<dbReference type="SMART" id="SM00387">
    <property type="entry name" value="HATPase_c"/>
    <property type="match status" value="1"/>
</dbReference>
<dbReference type="PROSITE" id="PS50109">
    <property type="entry name" value="HIS_KIN"/>
    <property type="match status" value="1"/>
</dbReference>
<evidence type="ECO:0000313" key="12">
    <source>
        <dbReference type="Proteomes" id="UP001442494"/>
    </source>
</evidence>
<feature type="coiled-coil region" evidence="7">
    <location>
        <begin position="36"/>
        <end position="81"/>
    </location>
</feature>
<dbReference type="SUPFAM" id="SSF55785">
    <property type="entry name" value="PYP-like sensor domain (PAS domain)"/>
    <property type="match status" value="1"/>
</dbReference>
<dbReference type="InterPro" id="IPR000014">
    <property type="entry name" value="PAS"/>
</dbReference>
<dbReference type="Pfam" id="PF00989">
    <property type="entry name" value="PAS"/>
    <property type="match status" value="1"/>
</dbReference>
<gene>
    <name evidence="11" type="ORF">NDI37_07080</name>
</gene>
<dbReference type="PROSITE" id="PS50113">
    <property type="entry name" value="PAC"/>
    <property type="match status" value="1"/>
</dbReference>
<dbReference type="InterPro" id="IPR000700">
    <property type="entry name" value="PAS-assoc_C"/>
</dbReference>
<evidence type="ECO:0000256" key="1">
    <source>
        <dbReference type="ARBA" id="ARBA00000085"/>
    </source>
</evidence>
<dbReference type="SUPFAM" id="SSF47384">
    <property type="entry name" value="Homodimeric domain of signal transducing histidine kinase"/>
    <property type="match status" value="1"/>
</dbReference>
<evidence type="ECO:0000256" key="6">
    <source>
        <dbReference type="ARBA" id="ARBA00023012"/>
    </source>
</evidence>
<dbReference type="CDD" id="cd16922">
    <property type="entry name" value="HATPase_EvgS-ArcB-TorS-like"/>
    <property type="match status" value="1"/>
</dbReference>
<dbReference type="GO" id="GO:0005524">
    <property type="term" value="F:ATP binding"/>
    <property type="evidence" value="ECO:0007669"/>
    <property type="project" value="UniProtKB-KW"/>
</dbReference>
<feature type="domain" description="PAS" evidence="9">
    <location>
        <begin position="74"/>
        <end position="144"/>
    </location>
</feature>
<evidence type="ECO:0000256" key="5">
    <source>
        <dbReference type="ARBA" id="ARBA00022777"/>
    </source>
</evidence>
<dbReference type="PRINTS" id="PR00344">
    <property type="entry name" value="BCTRLSENSOR"/>
</dbReference>
<reference evidence="11 12" key="1">
    <citation type="submission" date="2022-04" db="EMBL/GenBank/DDBJ databases">
        <title>Positive selection, recombination, and allopatry shape intraspecific diversity of widespread and dominant cyanobacteria.</title>
        <authorList>
            <person name="Wei J."/>
            <person name="Shu W."/>
            <person name="Hu C."/>
        </authorList>
    </citation>
    <scope>NUCLEOTIDE SEQUENCE [LARGE SCALE GENOMIC DNA]</scope>
    <source>
        <strain evidence="11 12">GB2-A5</strain>
    </source>
</reference>
<dbReference type="CDD" id="cd00130">
    <property type="entry name" value="PAS"/>
    <property type="match status" value="1"/>
</dbReference>
<dbReference type="InterPro" id="IPR003594">
    <property type="entry name" value="HATPase_dom"/>
</dbReference>
<dbReference type="InterPro" id="IPR036890">
    <property type="entry name" value="HATPase_C_sf"/>
</dbReference>
<dbReference type="InterPro" id="IPR013767">
    <property type="entry name" value="PAS_fold"/>
</dbReference>
<evidence type="ECO:0000256" key="4">
    <source>
        <dbReference type="ARBA" id="ARBA00022679"/>
    </source>
</evidence>
<dbReference type="Pfam" id="PF00512">
    <property type="entry name" value="HisKA"/>
    <property type="match status" value="1"/>
</dbReference>
<dbReference type="Proteomes" id="UP001442494">
    <property type="component" value="Unassembled WGS sequence"/>
</dbReference>
<dbReference type="SMART" id="SM00388">
    <property type="entry name" value="HisKA"/>
    <property type="match status" value="1"/>
</dbReference>
<keyword evidence="11" id="KW-0067">ATP-binding</keyword>
<evidence type="ECO:0000256" key="2">
    <source>
        <dbReference type="ARBA" id="ARBA00012438"/>
    </source>
</evidence>
<dbReference type="PROSITE" id="PS50112">
    <property type="entry name" value="PAS"/>
    <property type="match status" value="1"/>
</dbReference>
<dbReference type="InterPro" id="IPR004358">
    <property type="entry name" value="Sig_transdc_His_kin-like_C"/>
</dbReference>
<evidence type="ECO:0000256" key="7">
    <source>
        <dbReference type="SAM" id="Coils"/>
    </source>
</evidence>
<dbReference type="InterPro" id="IPR035965">
    <property type="entry name" value="PAS-like_dom_sf"/>
</dbReference>
<comment type="caution">
    <text evidence="11">The sequence shown here is derived from an EMBL/GenBank/DDBJ whole genome shotgun (WGS) entry which is preliminary data.</text>
</comment>
<dbReference type="SUPFAM" id="SSF55874">
    <property type="entry name" value="ATPase domain of HSP90 chaperone/DNA topoisomerase II/histidine kinase"/>
    <property type="match status" value="1"/>
</dbReference>
<evidence type="ECO:0000259" key="10">
    <source>
        <dbReference type="PROSITE" id="PS50113"/>
    </source>
</evidence>
<feature type="domain" description="PAC" evidence="10">
    <location>
        <begin position="147"/>
        <end position="199"/>
    </location>
</feature>
<dbReference type="PANTHER" id="PTHR43047:SF64">
    <property type="entry name" value="HISTIDINE KINASE CONTAINING CHEY-HOMOLOGOUS RECEIVER DOMAIN AND PAS DOMAIN-RELATED"/>
    <property type="match status" value="1"/>
</dbReference>
<dbReference type="Gene3D" id="3.30.565.10">
    <property type="entry name" value="Histidine kinase-like ATPase, C-terminal domain"/>
    <property type="match status" value="1"/>
</dbReference>
<keyword evidence="11" id="KW-0547">Nucleotide-binding</keyword>
<dbReference type="EC" id="2.7.13.3" evidence="2"/>
<keyword evidence="5" id="KW-0418">Kinase</keyword>
<organism evidence="11 12">
    <name type="scientific">Funiculus sociatus GB2-A5</name>
    <dbReference type="NCBI Taxonomy" id="2933946"/>
    <lineage>
        <taxon>Bacteria</taxon>
        <taxon>Bacillati</taxon>
        <taxon>Cyanobacteriota</taxon>
        <taxon>Cyanophyceae</taxon>
        <taxon>Coleofasciculales</taxon>
        <taxon>Coleofasciculaceae</taxon>
        <taxon>Funiculus</taxon>
    </lineage>
</organism>
<feature type="domain" description="Histidine kinase" evidence="8">
    <location>
        <begin position="220"/>
        <end position="439"/>
    </location>
</feature>
<dbReference type="CDD" id="cd00082">
    <property type="entry name" value="HisKA"/>
    <property type="match status" value="1"/>
</dbReference>
<dbReference type="EMBL" id="JAMPKK010000011">
    <property type="protein sequence ID" value="MEP0864228.1"/>
    <property type="molecule type" value="Genomic_DNA"/>
</dbReference>
<keyword evidence="7" id="KW-0175">Coiled coil</keyword>
<accession>A0ABV0JLB4</accession>
<dbReference type="RefSeq" id="WP_190427356.1">
    <property type="nucleotide sequence ID" value="NZ_JAMPKK010000011.1"/>
</dbReference>
<dbReference type="InterPro" id="IPR036097">
    <property type="entry name" value="HisK_dim/P_sf"/>
</dbReference>
<dbReference type="NCBIfam" id="TIGR00229">
    <property type="entry name" value="sensory_box"/>
    <property type="match status" value="1"/>
</dbReference>
<dbReference type="Gene3D" id="3.30.450.20">
    <property type="entry name" value="PAS domain"/>
    <property type="match status" value="1"/>
</dbReference>
<dbReference type="InterPro" id="IPR005467">
    <property type="entry name" value="His_kinase_dom"/>
</dbReference>
<comment type="catalytic activity">
    <reaction evidence="1">
        <text>ATP + protein L-histidine = ADP + protein N-phospho-L-histidine.</text>
        <dbReference type="EC" id="2.7.13.3"/>
    </reaction>
</comment>
<dbReference type="SMART" id="SM00091">
    <property type="entry name" value="PAS"/>
    <property type="match status" value="1"/>
</dbReference>
<protein>
    <recommendedName>
        <fullName evidence="2">histidine kinase</fullName>
        <ecNumber evidence="2">2.7.13.3</ecNumber>
    </recommendedName>
</protein>
<proteinExistence type="predicted"/>
<evidence type="ECO:0000313" key="11">
    <source>
        <dbReference type="EMBL" id="MEP0864228.1"/>
    </source>
</evidence>